<keyword evidence="2" id="KW-0677">Repeat</keyword>
<gene>
    <name evidence="9" type="ORF">THAOC_30922</name>
</gene>
<dbReference type="InterPro" id="IPR007742">
    <property type="entry name" value="NosD_dom"/>
</dbReference>
<dbReference type="GO" id="GO:0006511">
    <property type="term" value="P:ubiquitin-dependent protein catabolic process"/>
    <property type="evidence" value="ECO:0007669"/>
    <property type="project" value="TreeGrafter"/>
</dbReference>
<feature type="compositionally biased region" description="Polar residues" evidence="4">
    <location>
        <begin position="167"/>
        <end position="182"/>
    </location>
</feature>
<protein>
    <submittedName>
        <fullName evidence="9">Uncharacterized protein</fullName>
    </submittedName>
</protein>
<dbReference type="AlphaFoldDB" id="K0RD19"/>
<evidence type="ECO:0000256" key="5">
    <source>
        <dbReference type="SAM" id="Phobius"/>
    </source>
</evidence>
<dbReference type="SUPFAM" id="SSF51126">
    <property type="entry name" value="Pectin lyase-like"/>
    <property type="match status" value="2"/>
</dbReference>
<dbReference type="InterPro" id="IPR039448">
    <property type="entry name" value="Beta_helix"/>
</dbReference>
<feature type="compositionally biased region" description="Low complexity" evidence="4">
    <location>
        <begin position="81"/>
        <end position="96"/>
    </location>
</feature>
<accession>K0RD19</accession>
<dbReference type="InterPro" id="IPR046630">
    <property type="entry name" value="DUF6742"/>
</dbReference>
<feature type="region of interest" description="Disordered" evidence="4">
    <location>
        <begin position="1"/>
        <end position="49"/>
    </location>
</feature>
<comment type="pathway">
    <text evidence="1">Protein modification; protein ubiquitination.</text>
</comment>
<feature type="domain" description="DUF6742" evidence="8">
    <location>
        <begin position="27"/>
        <end position="80"/>
    </location>
</feature>
<evidence type="ECO:0000313" key="10">
    <source>
        <dbReference type="Proteomes" id="UP000266841"/>
    </source>
</evidence>
<feature type="domain" description="Periplasmic copper-binding protein NosD beta helix" evidence="6">
    <location>
        <begin position="728"/>
        <end position="839"/>
    </location>
</feature>
<dbReference type="Proteomes" id="UP000266841">
    <property type="component" value="Unassembled WGS sequence"/>
</dbReference>
<keyword evidence="10" id="KW-1185">Reference proteome</keyword>
<sequence>MTRTSNSSPDGTRVTREETEEGDELVSSTGGGICPAEVDGGDGPKGDTAEISAFLGRREQGDSVAADQDLAEKAKAQRINSQTSSAAISPASTSSASADVCLVDDVEGPMDVARISATLELQDLAEKAEAQRINSHTSSAAIPPPRSATSVSPSRRESSASSAQRSLAETNMAVSTPDQESTIPPADGDGLYGRASAQRALRMEIAGCESVPSSIMAEAYTVPDSPVFTASIVEVIPWYKQKRYVCILMMVMILIIGIAAVAGVLLVDGKQPPDEVEMVEITSIIYVNVTDGPTETPTGQPTTIPSSEPSYLPTYSPTVHVCAAPIGQPNSVTPSANLCGTTVMQPTNLETSHLCNCTDSPAVIVNGTGVEFNLNSFAIACIAGSQPAIVVVGESNSVLGRQTKQTSWERTGARGGICGSPVTHIKILLQGSGNHTVRDLILVLSEDSSLDQVGVEMESSGNTVDNCDIGSPFTPNPMLDSDPGNQVGVEMRGDNNVLSNNYISVRRDLADNYGTKTIGVRSSGNDCLIIGNTFSEGHGGIVLKQGSCQVIDNHISAQQDIWAIEVKYGIIFLSNSGLLGPESVIENNTIRDSSESCIYLQSPYGFIIKRNTMERCQNPAILLVRSPTNVTIESNTLVDSKWGIVASDATSLAASNNTIYNSSTGIQFQGSTSRSSIIGNSIQKCNNSAIYLRDSHHVTVKDNTLVDSKWGIDGINATYLAVRNMKLDGIQLKNSTLSSISGNFINNCGDPAISLYDPSNITVEKNTLFESPYGILSHDATSLIVSNITDDGMHFRRSSSSSVSDNTIKNLGGDAIVLFDSSNATVEHNILVDSKRGIEGVNATAVAISQGQRIG</sequence>
<dbReference type="InterPro" id="IPR051550">
    <property type="entry name" value="SCF-Subunits/Alg-Epimerases"/>
</dbReference>
<evidence type="ECO:0000256" key="3">
    <source>
        <dbReference type="ARBA" id="ARBA00022786"/>
    </source>
</evidence>
<feature type="transmembrane region" description="Helical" evidence="5">
    <location>
        <begin position="244"/>
        <end position="267"/>
    </location>
</feature>
<dbReference type="Pfam" id="PF13229">
    <property type="entry name" value="Beta_helix"/>
    <property type="match status" value="1"/>
</dbReference>
<evidence type="ECO:0000259" key="8">
    <source>
        <dbReference type="Pfam" id="PF20527"/>
    </source>
</evidence>
<evidence type="ECO:0000256" key="1">
    <source>
        <dbReference type="ARBA" id="ARBA00004906"/>
    </source>
</evidence>
<keyword evidence="5" id="KW-0472">Membrane</keyword>
<reference evidence="9 10" key="1">
    <citation type="journal article" date="2012" name="Genome Biol.">
        <title>Genome and low-iron response of an oceanic diatom adapted to chronic iron limitation.</title>
        <authorList>
            <person name="Lommer M."/>
            <person name="Specht M."/>
            <person name="Roy A.S."/>
            <person name="Kraemer L."/>
            <person name="Andreson R."/>
            <person name="Gutowska M.A."/>
            <person name="Wolf J."/>
            <person name="Bergner S.V."/>
            <person name="Schilhabel M.B."/>
            <person name="Klostermeier U.C."/>
            <person name="Beiko R.G."/>
            <person name="Rosenstiel P."/>
            <person name="Hippler M."/>
            <person name="Laroche J."/>
        </authorList>
    </citation>
    <scope>NUCLEOTIDE SEQUENCE [LARGE SCALE GENOMIC DNA]</scope>
    <source>
        <strain evidence="9 10">CCMP1005</strain>
    </source>
</reference>
<keyword evidence="5" id="KW-0812">Transmembrane</keyword>
<dbReference type="PANTHER" id="PTHR22990">
    <property type="entry name" value="F-BOX ONLY PROTEIN"/>
    <property type="match status" value="1"/>
</dbReference>
<evidence type="ECO:0000259" key="6">
    <source>
        <dbReference type="Pfam" id="PF05048"/>
    </source>
</evidence>
<dbReference type="Pfam" id="PF05048">
    <property type="entry name" value="NosD"/>
    <property type="match status" value="1"/>
</dbReference>
<dbReference type="NCBIfam" id="TIGR03804">
    <property type="entry name" value="para_beta_helix"/>
    <property type="match status" value="2"/>
</dbReference>
<dbReference type="SMART" id="SM00710">
    <property type="entry name" value="PbH1"/>
    <property type="match status" value="12"/>
</dbReference>
<keyword evidence="5" id="KW-1133">Transmembrane helix</keyword>
<organism evidence="9 10">
    <name type="scientific">Thalassiosira oceanica</name>
    <name type="common">Marine diatom</name>
    <dbReference type="NCBI Taxonomy" id="159749"/>
    <lineage>
        <taxon>Eukaryota</taxon>
        <taxon>Sar</taxon>
        <taxon>Stramenopiles</taxon>
        <taxon>Ochrophyta</taxon>
        <taxon>Bacillariophyta</taxon>
        <taxon>Coscinodiscophyceae</taxon>
        <taxon>Thalassiosirophycidae</taxon>
        <taxon>Thalassiosirales</taxon>
        <taxon>Thalassiosiraceae</taxon>
        <taxon>Thalassiosira</taxon>
    </lineage>
</organism>
<evidence type="ECO:0000256" key="4">
    <source>
        <dbReference type="SAM" id="MobiDB-lite"/>
    </source>
</evidence>
<proteinExistence type="predicted"/>
<dbReference type="PANTHER" id="PTHR22990:SF15">
    <property type="entry name" value="F-BOX ONLY PROTEIN 10"/>
    <property type="match status" value="1"/>
</dbReference>
<evidence type="ECO:0000259" key="7">
    <source>
        <dbReference type="Pfam" id="PF13229"/>
    </source>
</evidence>
<dbReference type="Gene3D" id="2.160.20.10">
    <property type="entry name" value="Single-stranded right-handed beta-helix, Pectin lyase-like"/>
    <property type="match status" value="2"/>
</dbReference>
<dbReference type="InterPro" id="IPR006626">
    <property type="entry name" value="PbH1"/>
</dbReference>
<evidence type="ECO:0000256" key="2">
    <source>
        <dbReference type="ARBA" id="ARBA00022737"/>
    </source>
</evidence>
<dbReference type="InterPro" id="IPR012334">
    <property type="entry name" value="Pectin_lyas_fold"/>
</dbReference>
<feature type="region of interest" description="Disordered" evidence="4">
    <location>
        <begin position="75"/>
        <end position="96"/>
    </location>
</feature>
<dbReference type="InterPro" id="IPR022441">
    <property type="entry name" value="Para_beta_helix_rpt-2"/>
</dbReference>
<feature type="domain" description="DUF6742" evidence="8">
    <location>
        <begin position="92"/>
        <end position="134"/>
    </location>
</feature>
<comment type="caution">
    <text evidence="9">The sequence shown here is derived from an EMBL/GenBank/DDBJ whole genome shotgun (WGS) entry which is preliminary data.</text>
</comment>
<feature type="domain" description="Right handed beta helix" evidence="7">
    <location>
        <begin position="573"/>
        <end position="714"/>
    </location>
</feature>
<dbReference type="EMBL" id="AGNL01044161">
    <property type="protein sequence ID" value="EJK50139.1"/>
    <property type="molecule type" value="Genomic_DNA"/>
</dbReference>
<evidence type="ECO:0000313" key="9">
    <source>
        <dbReference type="EMBL" id="EJK50139.1"/>
    </source>
</evidence>
<feature type="region of interest" description="Disordered" evidence="4">
    <location>
        <begin position="128"/>
        <end position="190"/>
    </location>
</feature>
<keyword evidence="3" id="KW-0833">Ubl conjugation pathway</keyword>
<dbReference type="InterPro" id="IPR011050">
    <property type="entry name" value="Pectin_lyase_fold/virulence"/>
</dbReference>
<feature type="compositionally biased region" description="Low complexity" evidence="4">
    <location>
        <begin position="147"/>
        <end position="166"/>
    </location>
</feature>
<name>K0RD19_THAOC</name>
<dbReference type="Pfam" id="PF20527">
    <property type="entry name" value="DUF6742"/>
    <property type="match status" value="2"/>
</dbReference>